<organism evidence="8 9">
    <name type="scientific">Cupriavidus basilensis</name>
    <dbReference type="NCBI Taxonomy" id="68895"/>
    <lineage>
        <taxon>Bacteria</taxon>
        <taxon>Pseudomonadati</taxon>
        <taxon>Pseudomonadota</taxon>
        <taxon>Betaproteobacteria</taxon>
        <taxon>Burkholderiales</taxon>
        <taxon>Burkholderiaceae</taxon>
        <taxon>Cupriavidus</taxon>
    </lineage>
</organism>
<accession>A0ABT6AXW3</accession>
<feature type="transmembrane region" description="Helical" evidence="7">
    <location>
        <begin position="90"/>
        <end position="109"/>
    </location>
</feature>
<sequence length="148" mass="15124">MSQAAQLNAQSRPLDNADSAAAAGLALLGRVLVSAIFLLSGASKLAAPAAMIGYIQSVGLPLPQVALAIAIVVEVVGGLALVLGYRTRAVAAVLAVFSVATALAFHSHLADQNQFIHFFKNIAMAGGLLQIVVYGAGRFSLDARRGNA</sequence>
<comment type="caution">
    <text evidence="8">The sequence shown here is derived from an EMBL/GenBank/DDBJ whole genome shotgun (WGS) entry which is preliminary data.</text>
</comment>
<comment type="similarity">
    <text evidence="2">Belongs to the DoxX family.</text>
</comment>
<keyword evidence="4 7" id="KW-0812">Transmembrane</keyword>
<dbReference type="EMBL" id="JARJLM010000510">
    <property type="protein sequence ID" value="MDF3837460.1"/>
    <property type="molecule type" value="Genomic_DNA"/>
</dbReference>
<evidence type="ECO:0000256" key="1">
    <source>
        <dbReference type="ARBA" id="ARBA00004651"/>
    </source>
</evidence>
<evidence type="ECO:0000256" key="5">
    <source>
        <dbReference type="ARBA" id="ARBA00022989"/>
    </source>
</evidence>
<protein>
    <submittedName>
        <fullName evidence="8">DoxX family protein</fullName>
    </submittedName>
</protein>
<dbReference type="PANTHER" id="PTHR33452">
    <property type="entry name" value="OXIDOREDUCTASE CATD-RELATED"/>
    <property type="match status" value="1"/>
</dbReference>
<comment type="subcellular location">
    <subcellularLocation>
        <location evidence="1">Cell membrane</location>
        <topology evidence="1">Multi-pass membrane protein</topology>
    </subcellularLocation>
</comment>
<dbReference type="RefSeq" id="WP_276267657.1">
    <property type="nucleotide sequence ID" value="NZ_JARJLM010000510.1"/>
</dbReference>
<dbReference type="Pfam" id="PF07681">
    <property type="entry name" value="DoxX"/>
    <property type="match status" value="1"/>
</dbReference>
<evidence type="ECO:0000313" key="8">
    <source>
        <dbReference type="EMBL" id="MDF3837460.1"/>
    </source>
</evidence>
<keyword evidence="5 7" id="KW-1133">Transmembrane helix</keyword>
<evidence type="ECO:0000256" key="6">
    <source>
        <dbReference type="ARBA" id="ARBA00023136"/>
    </source>
</evidence>
<proteinExistence type="inferred from homology"/>
<dbReference type="Proteomes" id="UP001216674">
    <property type="component" value="Unassembled WGS sequence"/>
</dbReference>
<dbReference type="InterPro" id="IPR051907">
    <property type="entry name" value="DoxX-like_oxidoreductase"/>
</dbReference>
<reference evidence="8 9" key="1">
    <citation type="submission" date="2023-03" db="EMBL/GenBank/DDBJ databases">
        <title>Draft assemblies of triclosan tolerant bacteria isolated from returned activated sludge.</title>
        <authorList>
            <person name="Van Hamelsveld S."/>
        </authorList>
    </citation>
    <scope>NUCLEOTIDE SEQUENCE [LARGE SCALE GENOMIC DNA]</scope>
    <source>
        <strain evidence="8 9">GW210010_S58</strain>
    </source>
</reference>
<feature type="transmembrane region" description="Helical" evidence="7">
    <location>
        <begin position="62"/>
        <end position="83"/>
    </location>
</feature>
<evidence type="ECO:0000256" key="7">
    <source>
        <dbReference type="SAM" id="Phobius"/>
    </source>
</evidence>
<evidence type="ECO:0000256" key="4">
    <source>
        <dbReference type="ARBA" id="ARBA00022692"/>
    </source>
</evidence>
<dbReference type="InterPro" id="IPR032808">
    <property type="entry name" value="DoxX"/>
</dbReference>
<gene>
    <name evidence="8" type="ORF">P3W85_31590</name>
</gene>
<feature type="transmembrane region" description="Helical" evidence="7">
    <location>
        <begin position="115"/>
        <end position="136"/>
    </location>
</feature>
<feature type="transmembrane region" description="Helical" evidence="7">
    <location>
        <begin position="20"/>
        <end position="42"/>
    </location>
</feature>
<evidence type="ECO:0000256" key="2">
    <source>
        <dbReference type="ARBA" id="ARBA00006679"/>
    </source>
</evidence>
<keyword evidence="6 7" id="KW-0472">Membrane</keyword>
<keyword evidence="3" id="KW-1003">Cell membrane</keyword>
<evidence type="ECO:0000313" key="9">
    <source>
        <dbReference type="Proteomes" id="UP001216674"/>
    </source>
</evidence>
<keyword evidence="9" id="KW-1185">Reference proteome</keyword>
<name>A0ABT6AXW3_9BURK</name>
<dbReference type="PANTHER" id="PTHR33452:SF1">
    <property type="entry name" value="INNER MEMBRANE PROTEIN YPHA-RELATED"/>
    <property type="match status" value="1"/>
</dbReference>
<evidence type="ECO:0000256" key="3">
    <source>
        <dbReference type="ARBA" id="ARBA00022475"/>
    </source>
</evidence>